<sequence>MLKVPLVSKIFAAFLAMICVPIASAQITFDGSVGTLPSSGFGGPDYKILQSYGRTQGSNLFHSFAEFNINPAESASFTVGPSITNVISRVTGGNGSIIDGPLNIDGGPDGANFWMINPAGIMVGPNATFDIGGSLNIGAADYLSFTDDIEFTAIDESISLTVSSPTEFGFLEAGGGVGELYFGPLDDPLSIELSASSAAEDNNRYKGLWLAGRDVSLKGLVIASGPGKNIQGDIKITGGQISLIDSKIYTLTETAVDGPDIIIMGDDVSLLDGTHLLASTEVTGTESTGAGGDISIEEANTVTVSGLTTISVDTEGGSKGGEITIDANELISIDDSTLSASASADGHAGSIMLQAGEVSPFLGIRPGNDSQIRISNGARIKLESNASGQGGTLVIKTGELLLNTSPNRRPLEDAKRVEISGESSSKDGIPAHFEISANSIVIANSEIRITSVSDRVGFHPSVTLRAIRGNLQLFDSNVESTTSGTSDAGFIKINAGDSGNTGTILTLDHSTIQAASLGAGNGKGIEIQAGSLSLLNGSLISSEASSTGAAGNITIAVEDKLSILGNSAAESKITTDAQISKGGNIAVTVGGELKMQNGIIGATVGAGTDNGGKITVNAGNVFMQYAGILSRAADGEGGGIDLVIAGSGQAFVIDSQSIINADADSGNAGEINVNTPDVDLDSGLQELDVSIVATAEIAEDECSPATTGMLSTFRQEDEGGTPVAPDRYLLASVSEELTATASGGDFQDLAIARKMLAAIKMNPRETCR</sequence>
<evidence type="ECO:0000256" key="1">
    <source>
        <dbReference type="SAM" id="SignalP"/>
    </source>
</evidence>
<dbReference type="Pfam" id="PF05860">
    <property type="entry name" value="TPS"/>
    <property type="match status" value="1"/>
</dbReference>
<keyword evidence="1" id="KW-0732">Signal</keyword>
<dbReference type="SMART" id="SM00912">
    <property type="entry name" value="Haemagg_act"/>
    <property type="match status" value="1"/>
</dbReference>
<name>A0A2A4WUY5_9GAMM</name>
<proteinExistence type="predicted"/>
<dbReference type="Gene3D" id="2.160.20.10">
    <property type="entry name" value="Single-stranded right-handed beta-helix, Pectin lyase-like"/>
    <property type="match status" value="2"/>
</dbReference>
<feature type="signal peptide" evidence="1">
    <location>
        <begin position="1"/>
        <end position="25"/>
    </location>
</feature>
<evidence type="ECO:0000313" key="4">
    <source>
        <dbReference type="Proteomes" id="UP000218767"/>
    </source>
</evidence>
<feature type="domain" description="Filamentous haemagglutinin FhaB/tRNA nuclease CdiA-like TPS" evidence="2">
    <location>
        <begin position="43"/>
        <end position="141"/>
    </location>
</feature>
<accession>A0A2A4WUY5</accession>
<dbReference type="Proteomes" id="UP000218767">
    <property type="component" value="Unassembled WGS sequence"/>
</dbReference>
<reference evidence="4" key="1">
    <citation type="submission" date="2017-08" db="EMBL/GenBank/DDBJ databases">
        <title>A dynamic microbial community with high functional redundancy inhabits the cold, oxic subseafloor aquifer.</title>
        <authorList>
            <person name="Tully B.J."/>
            <person name="Wheat C.G."/>
            <person name="Glazer B.T."/>
            <person name="Huber J.A."/>
        </authorList>
    </citation>
    <scope>NUCLEOTIDE SEQUENCE [LARGE SCALE GENOMIC DNA]</scope>
</reference>
<organism evidence="3 4">
    <name type="scientific">SAR86 cluster bacterium</name>
    <dbReference type="NCBI Taxonomy" id="2030880"/>
    <lineage>
        <taxon>Bacteria</taxon>
        <taxon>Pseudomonadati</taxon>
        <taxon>Pseudomonadota</taxon>
        <taxon>Gammaproteobacteria</taxon>
        <taxon>SAR86 cluster</taxon>
    </lineage>
</organism>
<dbReference type="InterPro" id="IPR011050">
    <property type="entry name" value="Pectin_lyase_fold/virulence"/>
</dbReference>
<dbReference type="AlphaFoldDB" id="A0A2A4WUY5"/>
<evidence type="ECO:0000313" key="3">
    <source>
        <dbReference type="EMBL" id="PCI73689.1"/>
    </source>
</evidence>
<evidence type="ECO:0000259" key="2">
    <source>
        <dbReference type="SMART" id="SM00912"/>
    </source>
</evidence>
<dbReference type="EMBL" id="NVUL01000118">
    <property type="protein sequence ID" value="PCI73689.1"/>
    <property type="molecule type" value="Genomic_DNA"/>
</dbReference>
<protein>
    <recommendedName>
        <fullName evidence="2">Filamentous haemagglutinin FhaB/tRNA nuclease CdiA-like TPS domain-containing protein</fullName>
    </recommendedName>
</protein>
<dbReference type="InterPro" id="IPR008638">
    <property type="entry name" value="FhaB/CdiA-like_TPS"/>
</dbReference>
<comment type="caution">
    <text evidence="3">The sequence shown here is derived from an EMBL/GenBank/DDBJ whole genome shotgun (WGS) entry which is preliminary data.</text>
</comment>
<dbReference type="SUPFAM" id="SSF51126">
    <property type="entry name" value="Pectin lyase-like"/>
    <property type="match status" value="1"/>
</dbReference>
<dbReference type="InterPro" id="IPR012334">
    <property type="entry name" value="Pectin_lyas_fold"/>
</dbReference>
<gene>
    <name evidence="3" type="ORF">COB20_16000</name>
</gene>
<feature type="chain" id="PRO_5012652926" description="Filamentous haemagglutinin FhaB/tRNA nuclease CdiA-like TPS domain-containing protein" evidence="1">
    <location>
        <begin position="26"/>
        <end position="768"/>
    </location>
</feature>
<dbReference type="NCBIfam" id="TIGR01901">
    <property type="entry name" value="adhes_NPXG"/>
    <property type="match status" value="1"/>
</dbReference>